<evidence type="ECO:0000256" key="5">
    <source>
        <dbReference type="ARBA" id="ARBA00046308"/>
    </source>
</evidence>
<accession>A0A7M6DJ65</accession>
<keyword evidence="8" id="KW-0812">Transmembrane</keyword>
<comment type="catalytic activity">
    <reaction evidence="1">
        <text>Hydrolyzes glycerol monoesters of long-chain fatty acids.</text>
        <dbReference type="EC" id="3.1.1.23"/>
    </reaction>
</comment>
<dbReference type="AlphaFoldDB" id="A0A7M6DJ65"/>
<evidence type="ECO:0000256" key="3">
    <source>
        <dbReference type="ARBA" id="ARBA00037797"/>
    </source>
</evidence>
<dbReference type="OrthoDB" id="10266268at2759"/>
<dbReference type="RefSeq" id="XP_066934568.1">
    <property type="nucleotide sequence ID" value="XM_067078467.1"/>
</dbReference>
<evidence type="ECO:0000256" key="2">
    <source>
        <dbReference type="ARBA" id="ARBA00013254"/>
    </source>
</evidence>
<evidence type="ECO:0000256" key="1">
    <source>
        <dbReference type="ARBA" id="ARBA00001613"/>
    </source>
</evidence>
<keyword evidence="8" id="KW-1133">Transmembrane helix</keyword>
<protein>
    <recommendedName>
        <fullName evidence="2">acylglycerol lipase</fullName>
        <ecNumber evidence="2">3.1.1.23</ecNumber>
    </recommendedName>
</protein>
<evidence type="ECO:0000313" key="10">
    <source>
        <dbReference type="EnsemblMetazoa" id="CLYHEMP012937.1"/>
    </source>
</evidence>
<comment type="subcellular location">
    <subcellularLocation>
        <location evidence="3">Late endosome membrane</location>
        <topology evidence="3">Single-pass type II membrane protein</topology>
    </subcellularLocation>
    <subcellularLocation>
        <location evidence="4">Lysosome membrane</location>
        <topology evidence="4">Single-pass type II membrane protein</topology>
    </subcellularLocation>
    <subcellularLocation>
        <location evidence="5">Mitochondrion membrane</location>
        <topology evidence="5">Single-pass type II membrane protein</topology>
    </subcellularLocation>
</comment>
<name>A0A7M6DJ65_9CNID</name>
<keyword evidence="8" id="KW-0472">Membrane</keyword>
<comment type="catalytic activity">
    <reaction evidence="6">
        <text>1-dodecanoylglycerol + H2O = dodecanoate + glycerol + H(+)</text>
        <dbReference type="Rhea" id="RHEA:44316"/>
        <dbReference type="ChEBI" id="CHEBI:15377"/>
        <dbReference type="ChEBI" id="CHEBI:15378"/>
        <dbReference type="ChEBI" id="CHEBI:17754"/>
        <dbReference type="ChEBI" id="CHEBI:18262"/>
        <dbReference type="ChEBI" id="CHEBI:75539"/>
    </reaction>
</comment>
<dbReference type="InterPro" id="IPR029058">
    <property type="entry name" value="AB_hydrolase_fold"/>
</dbReference>
<dbReference type="GO" id="GO:0047372">
    <property type="term" value="F:monoacylglycerol lipase activity"/>
    <property type="evidence" value="ECO:0007669"/>
    <property type="project" value="UniProtKB-EC"/>
</dbReference>
<reference evidence="10" key="1">
    <citation type="submission" date="2021-01" db="UniProtKB">
        <authorList>
            <consortium name="EnsemblMetazoa"/>
        </authorList>
    </citation>
    <scope>IDENTIFICATION</scope>
</reference>
<dbReference type="EnsemblMetazoa" id="CLYHEMT012937.1">
    <property type="protein sequence ID" value="CLYHEMP012937.1"/>
    <property type="gene ID" value="CLYHEMG012937"/>
</dbReference>
<dbReference type="SUPFAM" id="SSF53474">
    <property type="entry name" value="alpha/beta-Hydrolases"/>
    <property type="match status" value="1"/>
</dbReference>
<evidence type="ECO:0000256" key="8">
    <source>
        <dbReference type="SAM" id="Phobius"/>
    </source>
</evidence>
<dbReference type="Proteomes" id="UP000594262">
    <property type="component" value="Unplaced"/>
</dbReference>
<proteinExistence type="predicted"/>
<sequence length="323" mass="37019">MEMSQIWTGLAWLVGINTVLTVILLLFMTKYPKYIMYAYNAFTRIKHGIVKKKIKGSKNTFSYLEYGPTTAPTLLLVHGFSSSKESFFGVFKHISRKFHVLAVDLPGHGETPLKDTDIGILHFVECVNEFIKIMDLEEKKFHLVGGSMGGHIAGVYATLYPEKLLSLCMVCPHGINHEHHEKMAAQAVQEQKSMLLPQTKEELRAMFTWLTHKQVNFPDIILSGILQIRLEKNDYYKKLGEVLIQDDNKNVLERNLHKIKTPLLLIWGKNDNVLHPDCVEVIKEKMSEPPKKVALFEDVGHGVFLERPRKFIFTLLDFLNSLE</sequence>
<dbReference type="GO" id="GO:0031966">
    <property type="term" value="C:mitochondrial membrane"/>
    <property type="evidence" value="ECO:0007669"/>
    <property type="project" value="UniProtKB-SubCell"/>
</dbReference>
<dbReference type="PRINTS" id="PR00111">
    <property type="entry name" value="ABHYDROLASE"/>
</dbReference>
<feature type="domain" description="AB hydrolase-1" evidence="9">
    <location>
        <begin position="72"/>
        <end position="202"/>
    </location>
</feature>
<dbReference type="InterPro" id="IPR000073">
    <property type="entry name" value="AB_hydrolase_1"/>
</dbReference>
<dbReference type="PRINTS" id="PR00412">
    <property type="entry name" value="EPOXHYDRLASE"/>
</dbReference>
<evidence type="ECO:0000256" key="7">
    <source>
        <dbReference type="ARBA" id="ARBA00049568"/>
    </source>
</evidence>
<evidence type="ECO:0000259" key="9">
    <source>
        <dbReference type="Pfam" id="PF00561"/>
    </source>
</evidence>
<dbReference type="GO" id="GO:0031902">
    <property type="term" value="C:late endosome membrane"/>
    <property type="evidence" value="ECO:0007669"/>
    <property type="project" value="UniProtKB-SubCell"/>
</dbReference>
<dbReference type="InterPro" id="IPR000639">
    <property type="entry name" value="Epox_hydrolase-like"/>
</dbReference>
<dbReference type="GO" id="GO:0046464">
    <property type="term" value="P:acylglycerol catabolic process"/>
    <property type="evidence" value="ECO:0007669"/>
    <property type="project" value="TreeGrafter"/>
</dbReference>
<evidence type="ECO:0000256" key="6">
    <source>
        <dbReference type="ARBA" id="ARBA00047662"/>
    </source>
</evidence>
<dbReference type="InterPro" id="IPR050266">
    <property type="entry name" value="AB_hydrolase_sf"/>
</dbReference>
<evidence type="ECO:0000256" key="4">
    <source>
        <dbReference type="ARBA" id="ARBA00037874"/>
    </source>
</evidence>
<dbReference type="EC" id="3.1.1.23" evidence="2"/>
<comment type="function">
    <text evidence="7">Lipase that preferentially hydrolysis medium-chain saturated monoacylglycerols including 2-arachidonoylglycerol. Through 2-arachidonoylglycerol degradation may regulate endocannabinoid signaling pathways. Also has a lysophosphatidyl lipase activity with a preference for lysophosphatidylglycerol among other lysophospholipids. Also able to degrade bis(monoacylglycero)phosphate (BMP) and constitutes the major enzyme for BMP catabolism. BMP, also known as lysobisphosphatidic acid, is enriched in late endosomes and lysosomes and plays a key role in the formation of intraluminal vesicles and in lipid sorting.</text>
</comment>
<dbReference type="PANTHER" id="PTHR43798:SF5">
    <property type="entry name" value="MONOACYLGLYCEROL LIPASE ABHD6"/>
    <property type="match status" value="1"/>
</dbReference>
<dbReference type="GeneID" id="136822222"/>
<dbReference type="Gene3D" id="3.40.50.1820">
    <property type="entry name" value="alpha/beta hydrolase"/>
    <property type="match status" value="1"/>
</dbReference>
<evidence type="ECO:0000313" key="11">
    <source>
        <dbReference type="Proteomes" id="UP000594262"/>
    </source>
</evidence>
<keyword evidence="11" id="KW-1185">Reference proteome</keyword>
<dbReference type="PANTHER" id="PTHR43798">
    <property type="entry name" value="MONOACYLGLYCEROL LIPASE"/>
    <property type="match status" value="1"/>
</dbReference>
<dbReference type="GO" id="GO:0005765">
    <property type="term" value="C:lysosomal membrane"/>
    <property type="evidence" value="ECO:0007669"/>
    <property type="project" value="UniProtKB-SubCell"/>
</dbReference>
<dbReference type="Pfam" id="PF00561">
    <property type="entry name" value="Abhydrolase_1"/>
    <property type="match status" value="1"/>
</dbReference>
<organism evidence="10 11">
    <name type="scientific">Clytia hemisphaerica</name>
    <dbReference type="NCBI Taxonomy" id="252671"/>
    <lineage>
        <taxon>Eukaryota</taxon>
        <taxon>Metazoa</taxon>
        <taxon>Cnidaria</taxon>
        <taxon>Hydrozoa</taxon>
        <taxon>Hydroidolina</taxon>
        <taxon>Leptothecata</taxon>
        <taxon>Obeliida</taxon>
        <taxon>Clytiidae</taxon>
        <taxon>Clytia</taxon>
    </lineage>
</organism>
<feature type="transmembrane region" description="Helical" evidence="8">
    <location>
        <begin position="6"/>
        <end position="27"/>
    </location>
</feature>